<dbReference type="Gene3D" id="3.90.1530.30">
    <property type="match status" value="1"/>
</dbReference>
<feature type="region of interest" description="Disordered" evidence="4">
    <location>
        <begin position="529"/>
        <end position="597"/>
    </location>
</feature>
<dbReference type="OrthoDB" id="9796891at2"/>
<evidence type="ECO:0000256" key="4">
    <source>
        <dbReference type="SAM" id="MobiDB-lite"/>
    </source>
</evidence>
<feature type="compositionally biased region" description="Low complexity" evidence="4">
    <location>
        <begin position="373"/>
        <end position="382"/>
    </location>
</feature>
<dbReference type="Pfam" id="PF02195">
    <property type="entry name" value="ParB_N"/>
    <property type="match status" value="1"/>
</dbReference>
<dbReference type="STRING" id="204669.Acid345_3193"/>
<dbReference type="EMBL" id="CP000360">
    <property type="protein sequence ID" value="ABF42194.1"/>
    <property type="molecule type" value="Genomic_DNA"/>
</dbReference>
<dbReference type="GO" id="GO:0007059">
    <property type="term" value="P:chromosome segregation"/>
    <property type="evidence" value="ECO:0007669"/>
    <property type="project" value="UniProtKB-KW"/>
</dbReference>
<dbReference type="InterPro" id="IPR004437">
    <property type="entry name" value="ParB/RepB/Spo0J"/>
</dbReference>
<dbReference type="PANTHER" id="PTHR33375:SF1">
    <property type="entry name" value="CHROMOSOME-PARTITIONING PROTEIN PARB-RELATED"/>
    <property type="match status" value="1"/>
</dbReference>
<organism evidence="6 7">
    <name type="scientific">Koribacter versatilis (strain Ellin345)</name>
    <dbReference type="NCBI Taxonomy" id="204669"/>
    <lineage>
        <taxon>Bacteria</taxon>
        <taxon>Pseudomonadati</taxon>
        <taxon>Acidobacteriota</taxon>
        <taxon>Terriglobia</taxon>
        <taxon>Terriglobales</taxon>
        <taxon>Candidatus Korobacteraceae</taxon>
        <taxon>Candidatus Korobacter</taxon>
    </lineage>
</organism>
<dbReference type="EnsemblBacteria" id="ABF42194">
    <property type="protein sequence ID" value="ABF42194"/>
    <property type="gene ID" value="Acid345_3193"/>
</dbReference>
<name>Q1ILQ6_KORVE</name>
<dbReference type="PANTHER" id="PTHR33375">
    <property type="entry name" value="CHROMOSOME-PARTITIONING PROTEIN PARB-RELATED"/>
    <property type="match status" value="1"/>
</dbReference>
<dbReference type="Proteomes" id="UP000002432">
    <property type="component" value="Chromosome"/>
</dbReference>
<dbReference type="FunFam" id="3.90.1530.30:FF:000001">
    <property type="entry name" value="Chromosome partitioning protein ParB"/>
    <property type="match status" value="1"/>
</dbReference>
<keyword evidence="7" id="KW-1185">Reference proteome</keyword>
<feature type="domain" description="ParB-like N-terminal" evidence="5">
    <location>
        <begin position="24"/>
        <end position="115"/>
    </location>
</feature>
<dbReference type="NCBIfam" id="TIGR00180">
    <property type="entry name" value="parB_part"/>
    <property type="match status" value="1"/>
</dbReference>
<dbReference type="GO" id="GO:0003677">
    <property type="term" value="F:DNA binding"/>
    <property type="evidence" value="ECO:0007669"/>
    <property type="project" value="UniProtKB-KW"/>
</dbReference>
<dbReference type="Gene3D" id="1.10.10.2830">
    <property type="match status" value="1"/>
</dbReference>
<proteinExistence type="inferred from homology"/>
<dbReference type="AlphaFoldDB" id="Q1ILQ6"/>
<evidence type="ECO:0000259" key="5">
    <source>
        <dbReference type="SMART" id="SM00470"/>
    </source>
</evidence>
<comment type="similarity">
    <text evidence="1">Belongs to the ParB family.</text>
</comment>
<dbReference type="KEGG" id="aba:Acid345_3193"/>
<keyword evidence="3" id="KW-0238">DNA-binding</keyword>
<evidence type="ECO:0000256" key="3">
    <source>
        <dbReference type="ARBA" id="ARBA00023125"/>
    </source>
</evidence>
<evidence type="ECO:0000313" key="7">
    <source>
        <dbReference type="Proteomes" id="UP000002432"/>
    </source>
</evidence>
<sequence length="597" mass="64546">MSVATTIQPAAPPAALLNDSNAYQLLPLAQVVLSKTNPKGRCEGPEFDELVASIRQHGILQPILVRPVGEEGKYEIVAGERRYSAAKAAGREDIPAVTRLLSDREAHELQLIENLQRKDVTALEEAEGFRNLLQSLNAERKDGRQEELVKEIASRVNKSVRHVYSRMKLTELTKDAASLLAIGKIGSSHADEIVRLTPDDQVDLLKKHLEREEWVGEKRQKVVLSVRQLRTVIENNYQLDLSTAPFKLDDDRVKPACSGCPKNTANAPLLYPDLKKAKCTDVSCFQRKVKGFVQIEVKALAKDVKVQVPIVVTAAWWCNGDQKAKTKGAWAEAQIGSCAHIQAATVVDEFARPVGAKLVCANMGCLVHFPNQKKNSSGGSTSRSKKSVAKQKDLDKKRLLDRELEVAPDIAVFRAVLDKVAEPSSVELGVITDWLLGAYGATKEGEDALLDYFAWPKGQGMAFDRLRKLHEKHATGFNFRKGVKFIIAAIIADGIGAGGGSELDDVAKKYNLDVKSIRAKALADAKQKQALSSPKAGANGAAGKVAPQGASETGTSKAAAKKSPAKTSPKKAAKKATPKKAASASKPKNLSAKKGGR</sequence>
<dbReference type="InterPro" id="IPR003115">
    <property type="entry name" value="ParB_N"/>
</dbReference>
<feature type="compositionally biased region" description="Low complexity" evidence="4">
    <location>
        <begin position="579"/>
        <end position="597"/>
    </location>
</feature>
<dbReference type="HOGENOM" id="CLU_456926_0_0_0"/>
<dbReference type="Pfam" id="PF17762">
    <property type="entry name" value="HTH_ParB"/>
    <property type="match status" value="1"/>
</dbReference>
<dbReference type="InterPro" id="IPR036086">
    <property type="entry name" value="ParB/Sulfiredoxin_sf"/>
</dbReference>
<dbReference type="RefSeq" id="WP_011523993.1">
    <property type="nucleotide sequence ID" value="NC_008009.1"/>
</dbReference>
<dbReference type="CDD" id="cd16393">
    <property type="entry name" value="SPO0J_N"/>
    <property type="match status" value="1"/>
</dbReference>
<dbReference type="SUPFAM" id="SSF110849">
    <property type="entry name" value="ParB/Sulfiredoxin"/>
    <property type="match status" value="1"/>
</dbReference>
<dbReference type="SMART" id="SM00470">
    <property type="entry name" value="ParB"/>
    <property type="match status" value="1"/>
</dbReference>
<feature type="region of interest" description="Disordered" evidence="4">
    <location>
        <begin position="373"/>
        <end position="394"/>
    </location>
</feature>
<dbReference type="InterPro" id="IPR041468">
    <property type="entry name" value="HTH_ParB/Spo0J"/>
</dbReference>
<dbReference type="InterPro" id="IPR050336">
    <property type="entry name" value="Chromosome_partition/occlusion"/>
</dbReference>
<evidence type="ECO:0000313" key="6">
    <source>
        <dbReference type="EMBL" id="ABF42194.1"/>
    </source>
</evidence>
<feature type="compositionally biased region" description="Basic residues" evidence="4">
    <location>
        <begin position="559"/>
        <end position="578"/>
    </location>
</feature>
<dbReference type="GO" id="GO:0005694">
    <property type="term" value="C:chromosome"/>
    <property type="evidence" value="ECO:0007669"/>
    <property type="project" value="TreeGrafter"/>
</dbReference>
<evidence type="ECO:0000256" key="2">
    <source>
        <dbReference type="ARBA" id="ARBA00022829"/>
    </source>
</evidence>
<feature type="compositionally biased region" description="Low complexity" evidence="4">
    <location>
        <begin position="529"/>
        <end position="543"/>
    </location>
</feature>
<gene>
    <name evidence="6" type="ordered locus">Acid345_3193</name>
</gene>
<keyword evidence="2" id="KW-0159">Chromosome partition</keyword>
<dbReference type="eggNOG" id="COG1475">
    <property type="taxonomic scope" value="Bacteria"/>
</dbReference>
<reference evidence="6 7" key="1">
    <citation type="journal article" date="2009" name="Appl. Environ. Microbiol.">
        <title>Three genomes from the phylum Acidobacteria provide insight into the lifestyles of these microorganisms in soils.</title>
        <authorList>
            <person name="Ward N.L."/>
            <person name="Challacombe J.F."/>
            <person name="Janssen P.H."/>
            <person name="Henrissat B."/>
            <person name="Coutinho P.M."/>
            <person name="Wu M."/>
            <person name="Xie G."/>
            <person name="Haft D.H."/>
            <person name="Sait M."/>
            <person name="Badger J."/>
            <person name="Barabote R.D."/>
            <person name="Bradley B."/>
            <person name="Brettin T.S."/>
            <person name="Brinkac L.M."/>
            <person name="Bruce D."/>
            <person name="Creasy T."/>
            <person name="Daugherty S.C."/>
            <person name="Davidsen T.M."/>
            <person name="DeBoy R.T."/>
            <person name="Detter J.C."/>
            <person name="Dodson R.J."/>
            <person name="Durkin A.S."/>
            <person name="Ganapathy A."/>
            <person name="Gwinn-Giglio M."/>
            <person name="Han C.S."/>
            <person name="Khouri H."/>
            <person name="Kiss H."/>
            <person name="Kothari S.P."/>
            <person name="Madupu R."/>
            <person name="Nelson K.E."/>
            <person name="Nelson W.C."/>
            <person name="Paulsen I."/>
            <person name="Penn K."/>
            <person name="Ren Q."/>
            <person name="Rosovitz M.J."/>
            <person name="Selengut J.D."/>
            <person name="Shrivastava S."/>
            <person name="Sullivan S.A."/>
            <person name="Tapia R."/>
            <person name="Thompson L.S."/>
            <person name="Watkins K.L."/>
            <person name="Yang Q."/>
            <person name="Yu C."/>
            <person name="Zafar N."/>
            <person name="Zhou L."/>
            <person name="Kuske C.R."/>
        </authorList>
    </citation>
    <scope>NUCLEOTIDE SEQUENCE [LARGE SCALE GENOMIC DNA]</scope>
    <source>
        <strain evidence="6 7">Ellin345</strain>
    </source>
</reference>
<evidence type="ECO:0000256" key="1">
    <source>
        <dbReference type="ARBA" id="ARBA00006295"/>
    </source>
</evidence>
<protein>
    <submittedName>
        <fullName evidence="6">ParB-like partition protein</fullName>
    </submittedName>
</protein>
<accession>Q1ILQ6</accession>